<keyword evidence="3" id="KW-0378">Hydrolase</keyword>
<keyword evidence="2" id="KW-0645">Protease</keyword>
<organism evidence="7 8">
    <name type="scientific">Neisseria cinerea ATCC 14685</name>
    <dbReference type="NCBI Taxonomy" id="546262"/>
    <lineage>
        <taxon>Bacteria</taxon>
        <taxon>Pseudomonadati</taxon>
        <taxon>Pseudomonadota</taxon>
        <taxon>Betaproteobacteria</taxon>
        <taxon>Neisseriales</taxon>
        <taxon>Neisseriaceae</taxon>
        <taxon>Neisseria</taxon>
    </lineage>
</organism>
<evidence type="ECO:0000259" key="6">
    <source>
        <dbReference type="PROSITE" id="PS51935"/>
    </source>
</evidence>
<name>D0W147_NEICI</name>
<dbReference type="AlphaFoldDB" id="D0W147"/>
<gene>
    <name evidence="7" type="ORF">NEICINOT_03366</name>
</gene>
<accession>D0W147</accession>
<reference evidence="7 8" key="1">
    <citation type="submission" date="2009-10" db="EMBL/GenBank/DDBJ databases">
        <authorList>
            <person name="Weinstock G."/>
            <person name="Sodergren E."/>
            <person name="Clifton S."/>
            <person name="Fulton L."/>
            <person name="Fulton B."/>
            <person name="Courtney L."/>
            <person name="Fronick C."/>
            <person name="Harrison M."/>
            <person name="Strong C."/>
            <person name="Farmer C."/>
            <person name="Delahaunty K."/>
            <person name="Markovic C."/>
            <person name="Hall O."/>
            <person name="Minx P."/>
            <person name="Tomlinson C."/>
            <person name="Mitreva M."/>
            <person name="Nelson J."/>
            <person name="Hou S."/>
            <person name="Wollam A."/>
            <person name="Pepin K.H."/>
            <person name="Johnson M."/>
            <person name="Bhonagiri V."/>
            <person name="Nash W.E."/>
            <person name="Warren W."/>
            <person name="Chinwalla A."/>
            <person name="Mardis E.R."/>
            <person name="Wilson R.K."/>
        </authorList>
    </citation>
    <scope>NUCLEOTIDE SEQUENCE [LARGE SCALE GENOMIC DNA]</scope>
    <source>
        <strain evidence="7 8">ATCC 14685</strain>
    </source>
</reference>
<proteinExistence type="inferred from homology"/>
<dbReference type="GO" id="GO:0006508">
    <property type="term" value="P:proteolysis"/>
    <property type="evidence" value="ECO:0007669"/>
    <property type="project" value="UniProtKB-KW"/>
</dbReference>
<dbReference type="Proteomes" id="UP000003294">
    <property type="component" value="Unassembled WGS sequence"/>
</dbReference>
<dbReference type="PANTHER" id="PTHR47053">
    <property type="entry name" value="MUREIN DD-ENDOPEPTIDASE MEPH-RELATED"/>
    <property type="match status" value="1"/>
</dbReference>
<dbReference type="PROSITE" id="PS51257">
    <property type="entry name" value="PROKAR_LIPOPROTEIN"/>
    <property type="match status" value="1"/>
</dbReference>
<dbReference type="STRING" id="546262.NEICINOT_03366"/>
<sequence length="188" mass="20706">MQEPTKEKNMYPTVKVLFLCLNAFILASCAATSGKHRKPESGARYPSRQIQPVRISHIDRTQGSQELMLHSLGLVGTPYKWGGSTTATGFDCSGMIQFVYKNALNVNLPRTARDMAAASRKIPDSRLKAGDLVFFNTGGAHRYSHVGLYIGNGEFIHAPSSGKTIKTEKLSTPFYAKNYLGAHTFFTE</sequence>
<evidence type="ECO:0000256" key="2">
    <source>
        <dbReference type="ARBA" id="ARBA00022670"/>
    </source>
</evidence>
<dbReference type="Pfam" id="PF00877">
    <property type="entry name" value="NLPC_P60"/>
    <property type="match status" value="1"/>
</dbReference>
<feature type="chain" id="PRO_5003017475" evidence="5">
    <location>
        <begin position="31"/>
        <end position="188"/>
    </location>
</feature>
<dbReference type="GO" id="GO:0008234">
    <property type="term" value="F:cysteine-type peptidase activity"/>
    <property type="evidence" value="ECO:0007669"/>
    <property type="project" value="UniProtKB-KW"/>
</dbReference>
<dbReference type="eggNOG" id="COG0791">
    <property type="taxonomic scope" value="Bacteria"/>
</dbReference>
<feature type="domain" description="NlpC/P60" evidence="6">
    <location>
        <begin position="61"/>
        <end position="186"/>
    </location>
</feature>
<keyword evidence="5" id="KW-0732">Signal</keyword>
<dbReference type="SUPFAM" id="SSF54001">
    <property type="entry name" value="Cysteine proteinases"/>
    <property type="match status" value="1"/>
</dbReference>
<dbReference type="EMBL" id="ACDY02000002">
    <property type="protein sequence ID" value="EEZ72435.1"/>
    <property type="molecule type" value="Genomic_DNA"/>
</dbReference>
<dbReference type="PROSITE" id="PS51935">
    <property type="entry name" value="NLPC_P60"/>
    <property type="match status" value="1"/>
</dbReference>
<evidence type="ECO:0000256" key="4">
    <source>
        <dbReference type="ARBA" id="ARBA00022807"/>
    </source>
</evidence>
<protein>
    <submittedName>
        <fullName evidence="7">NlpC/P60 family protein</fullName>
    </submittedName>
</protein>
<evidence type="ECO:0000256" key="1">
    <source>
        <dbReference type="ARBA" id="ARBA00007074"/>
    </source>
</evidence>
<dbReference type="InterPro" id="IPR038765">
    <property type="entry name" value="Papain-like_cys_pep_sf"/>
</dbReference>
<dbReference type="PANTHER" id="PTHR47053:SF1">
    <property type="entry name" value="MUREIN DD-ENDOPEPTIDASE MEPH-RELATED"/>
    <property type="match status" value="1"/>
</dbReference>
<dbReference type="Gene3D" id="3.90.1720.10">
    <property type="entry name" value="endopeptidase domain like (from Nostoc punctiforme)"/>
    <property type="match status" value="1"/>
</dbReference>
<evidence type="ECO:0000313" key="7">
    <source>
        <dbReference type="EMBL" id="EEZ72435.1"/>
    </source>
</evidence>
<evidence type="ECO:0000313" key="8">
    <source>
        <dbReference type="Proteomes" id="UP000003294"/>
    </source>
</evidence>
<feature type="signal peptide" evidence="5">
    <location>
        <begin position="1"/>
        <end position="30"/>
    </location>
</feature>
<dbReference type="InterPro" id="IPR000064">
    <property type="entry name" value="NLP_P60_dom"/>
</dbReference>
<evidence type="ECO:0000256" key="5">
    <source>
        <dbReference type="SAM" id="SignalP"/>
    </source>
</evidence>
<comment type="similarity">
    <text evidence="1">Belongs to the peptidase C40 family.</text>
</comment>
<comment type="caution">
    <text evidence="7">The sequence shown here is derived from an EMBL/GenBank/DDBJ whole genome shotgun (WGS) entry which is preliminary data.</text>
</comment>
<evidence type="ECO:0000256" key="3">
    <source>
        <dbReference type="ARBA" id="ARBA00022801"/>
    </source>
</evidence>
<dbReference type="InterPro" id="IPR051202">
    <property type="entry name" value="Peptidase_C40"/>
</dbReference>
<keyword evidence="4" id="KW-0788">Thiol protease</keyword>
<dbReference type="MEROPS" id="C40.006"/>